<reference evidence="3" key="1">
    <citation type="submission" date="2017-04" db="EMBL/GenBank/DDBJ databases">
        <authorList>
            <person name="Song Y."/>
            <person name="Cho B.-K."/>
        </authorList>
    </citation>
    <scope>NUCLEOTIDE SEQUENCE [LARGE SCALE GENOMIC DNA]</scope>
    <source>
        <strain evidence="3">SL1</strain>
    </source>
</reference>
<name>A0A2U8DSK5_9CLOT</name>
<evidence type="ECO:0000313" key="2">
    <source>
        <dbReference type="EMBL" id="AWI05405.1"/>
    </source>
</evidence>
<dbReference type="RefSeq" id="WP_032079104.1">
    <property type="nucleotide sequence ID" value="NZ_CP020953.1"/>
</dbReference>
<evidence type="ECO:0000313" key="3">
    <source>
        <dbReference type="Proteomes" id="UP000244910"/>
    </source>
</evidence>
<protein>
    <submittedName>
        <fullName evidence="2">Uncharacterized protein</fullName>
    </submittedName>
</protein>
<keyword evidence="3" id="KW-1185">Reference proteome</keyword>
<sequence length="133" mass="15324">MSVCINNVCNQDSYSNLTASKNQSTSKDEDEVQKKKKRQIVSEQQGKYYCTYIVSEDGKKTLLRKIPIDKVKKQNNSQGLFTSNEIKHCNYEKTDQTVFAILKYKNQFHSENSRKENINLQDMISMLKGTSGI</sequence>
<dbReference type="Proteomes" id="UP000244910">
    <property type="component" value="Chromosome"/>
</dbReference>
<dbReference type="OrthoDB" id="1912835at2"/>
<dbReference type="KEGG" id="cdrk:B9W14_13135"/>
<proteinExistence type="predicted"/>
<evidence type="ECO:0000256" key="1">
    <source>
        <dbReference type="SAM" id="MobiDB-lite"/>
    </source>
</evidence>
<dbReference type="EMBL" id="CP020953">
    <property type="protein sequence ID" value="AWI05405.1"/>
    <property type="molecule type" value="Genomic_DNA"/>
</dbReference>
<dbReference type="AlphaFoldDB" id="A0A2U8DSK5"/>
<feature type="region of interest" description="Disordered" evidence="1">
    <location>
        <begin position="19"/>
        <end position="38"/>
    </location>
</feature>
<organism evidence="2 3">
    <name type="scientific">Clostridium drakei</name>
    <dbReference type="NCBI Taxonomy" id="332101"/>
    <lineage>
        <taxon>Bacteria</taxon>
        <taxon>Bacillati</taxon>
        <taxon>Bacillota</taxon>
        <taxon>Clostridia</taxon>
        <taxon>Eubacteriales</taxon>
        <taxon>Clostridiaceae</taxon>
        <taxon>Clostridium</taxon>
    </lineage>
</organism>
<gene>
    <name evidence="2" type="ORF">B9W14_13135</name>
</gene>
<accession>A0A2U8DSK5</accession>